<accession>A0A2C4PZY0</accession>
<dbReference type="AlphaFoldDB" id="A0A2C4PZY0"/>
<dbReference type="GO" id="GO:0003677">
    <property type="term" value="F:DNA binding"/>
    <property type="evidence" value="ECO:0007669"/>
    <property type="project" value="UniProtKB-KW"/>
</dbReference>
<dbReference type="RefSeq" id="WP_100064704.1">
    <property type="nucleotide sequence ID" value="NZ_NUSQ01000217.1"/>
</dbReference>
<evidence type="ECO:0000256" key="5">
    <source>
        <dbReference type="SAM" id="Coils"/>
    </source>
</evidence>
<protein>
    <submittedName>
        <fullName evidence="7">Transcriptional regulator</fullName>
    </submittedName>
</protein>
<dbReference type="InterPro" id="IPR047057">
    <property type="entry name" value="MerR_fam"/>
</dbReference>
<evidence type="ECO:0000256" key="3">
    <source>
        <dbReference type="ARBA" id="ARBA00023125"/>
    </source>
</evidence>
<dbReference type="PROSITE" id="PS50937">
    <property type="entry name" value="HTH_MERR_2"/>
    <property type="match status" value="1"/>
</dbReference>
<dbReference type="Proteomes" id="UP000225997">
    <property type="component" value="Unassembled WGS sequence"/>
</dbReference>
<organism evidence="7 8">
    <name type="scientific">Bacillus toyonensis</name>
    <dbReference type="NCBI Taxonomy" id="155322"/>
    <lineage>
        <taxon>Bacteria</taxon>
        <taxon>Bacillati</taxon>
        <taxon>Bacillota</taxon>
        <taxon>Bacilli</taxon>
        <taxon>Bacillales</taxon>
        <taxon>Bacillaceae</taxon>
        <taxon>Bacillus</taxon>
        <taxon>Bacillus cereus group</taxon>
    </lineage>
</organism>
<keyword evidence="3" id="KW-0238">DNA-binding</keyword>
<dbReference type="SMART" id="SM00422">
    <property type="entry name" value="HTH_MERR"/>
    <property type="match status" value="1"/>
</dbReference>
<comment type="caution">
    <text evidence="7">The sequence shown here is derived from an EMBL/GenBank/DDBJ whole genome shotgun (WGS) entry which is preliminary data.</text>
</comment>
<evidence type="ECO:0000313" key="8">
    <source>
        <dbReference type="Proteomes" id="UP000225997"/>
    </source>
</evidence>
<evidence type="ECO:0000256" key="2">
    <source>
        <dbReference type="ARBA" id="ARBA00023015"/>
    </source>
</evidence>
<sequence>MKSEITISELASLMNVSTHQIRYFEKKGVLEPAYTDNNQYRMYGIEQVYQLANILLLRKLGIPVHSIKVCMTSFSTDQYRQLIQQSLKEIETELMRLEQLQQFIKNILREQQNLSLQSQQYQIKHQDISYFTCWIEMESGTKLDAKQLTKQAKCVSNLFETDIHYIYDGSSTIRLYTKTEAPSDFSLPEGNYLTMQCLINDENDLEHLIEQFYDHVSSQSYVTSGPIILIEKSYLSLFNNNKLHYELQALIEKVATSEGGKAHDYDINNY</sequence>
<dbReference type="InterPro" id="IPR000551">
    <property type="entry name" value="MerR-type_HTH_dom"/>
</dbReference>
<dbReference type="SUPFAM" id="SSF46955">
    <property type="entry name" value="Putative DNA-binding domain"/>
    <property type="match status" value="1"/>
</dbReference>
<keyword evidence="2" id="KW-0805">Transcription regulation</keyword>
<feature type="coiled-coil region" evidence="5">
    <location>
        <begin position="80"/>
        <end position="117"/>
    </location>
</feature>
<keyword evidence="5" id="KW-0175">Coiled coil</keyword>
<proteinExistence type="predicted"/>
<dbReference type="PANTHER" id="PTHR30204">
    <property type="entry name" value="REDOX-CYCLING DRUG-SENSING TRANSCRIPTIONAL ACTIVATOR SOXR"/>
    <property type="match status" value="1"/>
</dbReference>
<dbReference type="Pfam" id="PF13411">
    <property type="entry name" value="MerR_1"/>
    <property type="match status" value="1"/>
</dbReference>
<reference evidence="7 8" key="1">
    <citation type="submission" date="2017-09" db="EMBL/GenBank/DDBJ databases">
        <title>Large-scale bioinformatics analysis of Bacillus genomes uncovers conserved roles of natural products in bacterial physiology.</title>
        <authorList>
            <consortium name="Agbiome Team Llc"/>
            <person name="Bleich R.M."/>
            <person name="Grubbs K.J."/>
            <person name="Santa Maria K.C."/>
            <person name="Allen S.E."/>
            <person name="Farag S."/>
            <person name="Shank E.A."/>
            <person name="Bowers A."/>
        </authorList>
    </citation>
    <scope>NUCLEOTIDE SEQUENCE [LARGE SCALE GENOMIC DNA]</scope>
    <source>
        <strain evidence="7 8">AFS044250</strain>
    </source>
</reference>
<keyword evidence="1" id="KW-0678">Repressor</keyword>
<dbReference type="PANTHER" id="PTHR30204:SF69">
    <property type="entry name" value="MERR-FAMILY TRANSCRIPTIONAL REGULATOR"/>
    <property type="match status" value="1"/>
</dbReference>
<name>A0A2C4PZY0_9BACI</name>
<evidence type="ECO:0000313" key="7">
    <source>
        <dbReference type="EMBL" id="PHD57831.1"/>
    </source>
</evidence>
<dbReference type="InterPro" id="IPR009061">
    <property type="entry name" value="DNA-bd_dom_put_sf"/>
</dbReference>
<evidence type="ECO:0000256" key="4">
    <source>
        <dbReference type="ARBA" id="ARBA00023163"/>
    </source>
</evidence>
<gene>
    <name evidence="7" type="ORF">COF40_29105</name>
</gene>
<dbReference type="GO" id="GO:0003700">
    <property type="term" value="F:DNA-binding transcription factor activity"/>
    <property type="evidence" value="ECO:0007669"/>
    <property type="project" value="InterPro"/>
</dbReference>
<keyword evidence="4" id="KW-0804">Transcription</keyword>
<feature type="domain" description="HTH merR-type" evidence="6">
    <location>
        <begin position="4"/>
        <end position="73"/>
    </location>
</feature>
<dbReference type="EMBL" id="NUSQ01000217">
    <property type="protein sequence ID" value="PHD57831.1"/>
    <property type="molecule type" value="Genomic_DNA"/>
</dbReference>
<dbReference type="Gene3D" id="1.10.1660.10">
    <property type="match status" value="1"/>
</dbReference>
<evidence type="ECO:0000259" key="6">
    <source>
        <dbReference type="PROSITE" id="PS50937"/>
    </source>
</evidence>
<evidence type="ECO:0000256" key="1">
    <source>
        <dbReference type="ARBA" id="ARBA00022491"/>
    </source>
</evidence>